<name>A0A7J7Z414_MYOMY</name>
<dbReference type="Proteomes" id="UP000527355">
    <property type="component" value="Unassembled WGS sequence"/>
</dbReference>
<proteinExistence type="predicted"/>
<reference evidence="1 2" key="1">
    <citation type="journal article" date="2020" name="Nature">
        <title>Six reference-quality genomes reveal evolution of bat adaptations.</title>
        <authorList>
            <person name="Jebb D."/>
            <person name="Huang Z."/>
            <person name="Pippel M."/>
            <person name="Hughes G.M."/>
            <person name="Lavrichenko K."/>
            <person name="Devanna P."/>
            <person name="Winkler S."/>
            <person name="Jermiin L.S."/>
            <person name="Skirmuntt E.C."/>
            <person name="Katzourakis A."/>
            <person name="Burkitt-Gray L."/>
            <person name="Ray D.A."/>
            <person name="Sullivan K.A.M."/>
            <person name="Roscito J.G."/>
            <person name="Kirilenko B.M."/>
            <person name="Davalos L.M."/>
            <person name="Corthals A.P."/>
            <person name="Power M.L."/>
            <person name="Jones G."/>
            <person name="Ransome R.D."/>
            <person name="Dechmann D.K.N."/>
            <person name="Locatelli A.G."/>
            <person name="Puechmaille S.J."/>
            <person name="Fedrigo O."/>
            <person name="Jarvis E.D."/>
            <person name="Hiller M."/>
            <person name="Vernes S.C."/>
            <person name="Myers E.W."/>
            <person name="Teeling E.C."/>
        </authorList>
    </citation>
    <scope>NUCLEOTIDE SEQUENCE [LARGE SCALE GENOMIC DNA]</scope>
    <source>
        <strain evidence="1">MMyoMyo1</strain>
        <tissue evidence="1">Flight muscle</tissue>
    </source>
</reference>
<sequence length="13" mass="1692">MRPEVNLRHIRDR</sequence>
<dbReference type="EMBL" id="JABWUV010000003">
    <property type="protein sequence ID" value="KAF6368656.1"/>
    <property type="molecule type" value="Genomic_DNA"/>
</dbReference>
<evidence type="ECO:0000313" key="2">
    <source>
        <dbReference type="Proteomes" id="UP000527355"/>
    </source>
</evidence>
<organism evidence="1 2">
    <name type="scientific">Myotis myotis</name>
    <name type="common">Greater mouse-eared bat</name>
    <name type="synonym">Vespertilio myotis</name>
    <dbReference type="NCBI Taxonomy" id="51298"/>
    <lineage>
        <taxon>Eukaryota</taxon>
        <taxon>Metazoa</taxon>
        <taxon>Chordata</taxon>
        <taxon>Craniata</taxon>
        <taxon>Vertebrata</taxon>
        <taxon>Euteleostomi</taxon>
        <taxon>Mammalia</taxon>
        <taxon>Eutheria</taxon>
        <taxon>Laurasiatheria</taxon>
        <taxon>Chiroptera</taxon>
        <taxon>Yangochiroptera</taxon>
        <taxon>Vespertilionidae</taxon>
        <taxon>Myotis</taxon>
    </lineage>
</organism>
<gene>
    <name evidence="1" type="ORF">mMyoMyo1_006404</name>
</gene>
<comment type="caution">
    <text evidence="1">The sequence shown here is derived from an EMBL/GenBank/DDBJ whole genome shotgun (WGS) entry which is preliminary data.</text>
</comment>
<protein>
    <submittedName>
        <fullName evidence="1">Hook microtubule tethering protein 3</fullName>
    </submittedName>
</protein>
<evidence type="ECO:0000313" key="1">
    <source>
        <dbReference type="EMBL" id="KAF6368656.1"/>
    </source>
</evidence>
<keyword evidence="2" id="KW-1185">Reference proteome</keyword>
<accession>A0A7J7Z414</accession>